<name>A0AAV1ZT56_9ARAC</name>
<keyword evidence="2" id="KW-0472">Membrane</keyword>
<reference evidence="4 5" key="1">
    <citation type="submission" date="2024-04" db="EMBL/GenBank/DDBJ databases">
        <authorList>
            <person name="Rising A."/>
            <person name="Reimegard J."/>
            <person name="Sonavane S."/>
            <person name="Akerstrom W."/>
            <person name="Nylinder S."/>
            <person name="Hedman E."/>
            <person name="Kallberg Y."/>
        </authorList>
    </citation>
    <scope>NUCLEOTIDE SEQUENCE [LARGE SCALE GENOMIC DNA]</scope>
</reference>
<evidence type="ECO:0000256" key="3">
    <source>
        <dbReference type="SAM" id="SignalP"/>
    </source>
</evidence>
<feature type="transmembrane region" description="Helical" evidence="2">
    <location>
        <begin position="97"/>
        <end position="118"/>
    </location>
</feature>
<keyword evidence="2" id="KW-1133">Transmembrane helix</keyword>
<comment type="caution">
    <text evidence="4">The sequence shown here is derived from an EMBL/GenBank/DDBJ whole genome shotgun (WGS) entry which is preliminary data.</text>
</comment>
<proteinExistence type="predicted"/>
<sequence length="153" mass="17298">MHPKFIIAVLSLFVVLKPTKAKYISMSPENIYQESSEILSSELGDETSSTSFSDDPSSTDSDVNNEQKTSLKDIFKIFNKTNGTNGEPDVVQGFWPYIPYIIFAVVVLGLMYVVKMFLEFMKFFAKFYQKLPKYSSKAVQTSSYPVVPSKESI</sequence>
<keyword evidence="5" id="KW-1185">Reference proteome</keyword>
<evidence type="ECO:0000313" key="4">
    <source>
        <dbReference type="EMBL" id="CAL1274619.1"/>
    </source>
</evidence>
<feature type="region of interest" description="Disordered" evidence="1">
    <location>
        <begin position="45"/>
        <end position="66"/>
    </location>
</feature>
<evidence type="ECO:0000256" key="1">
    <source>
        <dbReference type="SAM" id="MobiDB-lite"/>
    </source>
</evidence>
<evidence type="ECO:0000256" key="2">
    <source>
        <dbReference type="SAM" id="Phobius"/>
    </source>
</evidence>
<dbReference type="Proteomes" id="UP001497382">
    <property type="component" value="Unassembled WGS sequence"/>
</dbReference>
<evidence type="ECO:0000313" key="5">
    <source>
        <dbReference type="Proteomes" id="UP001497382"/>
    </source>
</evidence>
<protein>
    <submittedName>
        <fullName evidence="4">Uncharacterized protein</fullName>
    </submittedName>
</protein>
<dbReference type="AlphaFoldDB" id="A0AAV1ZT56"/>
<keyword evidence="2" id="KW-0812">Transmembrane</keyword>
<feature type="compositionally biased region" description="Low complexity" evidence="1">
    <location>
        <begin position="46"/>
        <end position="62"/>
    </location>
</feature>
<feature type="chain" id="PRO_5043898097" evidence="3">
    <location>
        <begin position="22"/>
        <end position="153"/>
    </location>
</feature>
<gene>
    <name evidence="4" type="ORF">LARSCL_LOCUS7561</name>
</gene>
<dbReference type="EMBL" id="CAXIEN010000078">
    <property type="protein sequence ID" value="CAL1274619.1"/>
    <property type="molecule type" value="Genomic_DNA"/>
</dbReference>
<accession>A0AAV1ZT56</accession>
<keyword evidence="3" id="KW-0732">Signal</keyword>
<organism evidence="4 5">
    <name type="scientific">Larinioides sclopetarius</name>
    <dbReference type="NCBI Taxonomy" id="280406"/>
    <lineage>
        <taxon>Eukaryota</taxon>
        <taxon>Metazoa</taxon>
        <taxon>Ecdysozoa</taxon>
        <taxon>Arthropoda</taxon>
        <taxon>Chelicerata</taxon>
        <taxon>Arachnida</taxon>
        <taxon>Araneae</taxon>
        <taxon>Araneomorphae</taxon>
        <taxon>Entelegynae</taxon>
        <taxon>Araneoidea</taxon>
        <taxon>Araneidae</taxon>
        <taxon>Larinioides</taxon>
    </lineage>
</organism>
<feature type="signal peptide" evidence="3">
    <location>
        <begin position="1"/>
        <end position="21"/>
    </location>
</feature>